<dbReference type="PROSITE" id="PS51379">
    <property type="entry name" value="4FE4S_FER_2"/>
    <property type="match status" value="3"/>
</dbReference>
<feature type="domain" description="4Fe-4S ferredoxin-type" evidence="5">
    <location>
        <begin position="6"/>
        <end position="35"/>
    </location>
</feature>
<dbReference type="Pfam" id="PF13247">
    <property type="entry name" value="Fer4_11"/>
    <property type="match status" value="2"/>
</dbReference>
<dbReference type="CDD" id="cd10551">
    <property type="entry name" value="PsrB"/>
    <property type="match status" value="1"/>
</dbReference>
<dbReference type="InterPro" id="IPR017900">
    <property type="entry name" value="4Fe4S_Fe_S_CS"/>
</dbReference>
<evidence type="ECO:0000256" key="3">
    <source>
        <dbReference type="ARBA" id="ARBA00023004"/>
    </source>
</evidence>
<dbReference type="PANTHER" id="PTHR43177">
    <property type="entry name" value="PROTEIN NRFC"/>
    <property type="match status" value="1"/>
</dbReference>
<feature type="domain" description="4Fe-4S ferredoxin-type" evidence="5">
    <location>
        <begin position="91"/>
        <end position="121"/>
    </location>
</feature>
<evidence type="ECO:0000256" key="1">
    <source>
        <dbReference type="ARBA" id="ARBA00022485"/>
    </source>
</evidence>
<proteinExistence type="predicted"/>
<sequence length="209" mass="23324">MAAQRLGFVVDTKRCVGCHTCAVACKSENNISDGIWWNRVLTDGGESIDAFKGTYKAASRTFITLACQHCDNPACVKVCPVGATYKDEETGAVRQDYDKCIGCRMCMSACPYTGVRSFNWEEPKYSADHAMGDADAPVHQKHVVEKCTMCWHRLAKGENPICVDGCPSYARFFGDFKDPDSEVSRLVREREHMQLLPERGTNPSVYYLV</sequence>
<dbReference type="SUPFAM" id="SSF54862">
    <property type="entry name" value="4Fe-4S ferredoxins"/>
    <property type="match status" value="1"/>
</dbReference>
<keyword evidence="1" id="KW-0004">4Fe-4S</keyword>
<dbReference type="EMBL" id="VEVP01000038">
    <property type="protein sequence ID" value="TNU88917.1"/>
    <property type="molecule type" value="Genomic_DNA"/>
</dbReference>
<feature type="domain" description="4Fe-4S ferredoxin-type" evidence="5">
    <location>
        <begin position="58"/>
        <end position="89"/>
    </location>
</feature>
<gene>
    <name evidence="6" type="ORF">FIC87_12905</name>
</gene>
<dbReference type="PROSITE" id="PS00198">
    <property type="entry name" value="4FE4S_FER_1"/>
    <property type="match status" value="1"/>
</dbReference>
<dbReference type="InterPro" id="IPR017896">
    <property type="entry name" value="4Fe4S_Fe-S-bd"/>
</dbReference>
<dbReference type="GO" id="GO:0046872">
    <property type="term" value="F:metal ion binding"/>
    <property type="evidence" value="ECO:0007669"/>
    <property type="project" value="UniProtKB-KW"/>
</dbReference>
<evidence type="ECO:0000313" key="6">
    <source>
        <dbReference type="EMBL" id="TNU88917.1"/>
    </source>
</evidence>
<organism evidence="6 7">
    <name type="scientific">Eggerthella lenta</name>
    <name type="common">Eubacterium lentum</name>
    <dbReference type="NCBI Taxonomy" id="84112"/>
    <lineage>
        <taxon>Bacteria</taxon>
        <taxon>Bacillati</taxon>
        <taxon>Actinomycetota</taxon>
        <taxon>Coriobacteriia</taxon>
        <taxon>Eggerthellales</taxon>
        <taxon>Eggerthellaceae</taxon>
        <taxon>Eggerthella</taxon>
    </lineage>
</organism>
<dbReference type="InterPro" id="IPR050954">
    <property type="entry name" value="ET_IronSulfur_Cluster-Binding"/>
</dbReference>
<evidence type="ECO:0000259" key="5">
    <source>
        <dbReference type="PROSITE" id="PS51379"/>
    </source>
</evidence>
<dbReference type="Pfam" id="PF12800">
    <property type="entry name" value="Fer4_4"/>
    <property type="match status" value="1"/>
</dbReference>
<dbReference type="GO" id="GO:0051539">
    <property type="term" value="F:4 iron, 4 sulfur cluster binding"/>
    <property type="evidence" value="ECO:0007669"/>
    <property type="project" value="UniProtKB-KW"/>
</dbReference>
<keyword evidence="4" id="KW-0411">Iron-sulfur</keyword>
<evidence type="ECO:0000256" key="4">
    <source>
        <dbReference type="ARBA" id="ARBA00023014"/>
    </source>
</evidence>
<name>A0A5C5BQU5_EGGLN</name>
<keyword evidence="2" id="KW-0479">Metal-binding</keyword>
<dbReference type="Proteomes" id="UP000312594">
    <property type="component" value="Unassembled WGS sequence"/>
</dbReference>
<evidence type="ECO:0000313" key="7">
    <source>
        <dbReference type="Proteomes" id="UP000312594"/>
    </source>
</evidence>
<evidence type="ECO:0000256" key="2">
    <source>
        <dbReference type="ARBA" id="ARBA00022723"/>
    </source>
</evidence>
<dbReference type="AlphaFoldDB" id="A0A5C5BQU5"/>
<dbReference type="PANTHER" id="PTHR43177:SF3">
    <property type="entry name" value="PROTEIN NRFC HOMOLOG"/>
    <property type="match status" value="1"/>
</dbReference>
<protein>
    <submittedName>
        <fullName evidence="6">4Fe-4S dicluster domain-containing protein</fullName>
    </submittedName>
</protein>
<comment type="caution">
    <text evidence="6">The sequence shown here is derived from an EMBL/GenBank/DDBJ whole genome shotgun (WGS) entry which is preliminary data.</text>
</comment>
<dbReference type="RefSeq" id="WP_139913018.1">
    <property type="nucleotide sequence ID" value="NZ_VEVP01000038.1"/>
</dbReference>
<reference evidence="6 7" key="1">
    <citation type="journal article" date="2005" name="Appl. Environ. Microbiol.">
        <title>Intestinal bacterial communities that produce active estrogen-like compounds enterodiol and enterolactone in humans.</title>
        <authorList>
            <person name="Clavel T."/>
            <person name="Henderson G."/>
            <person name="Alpert C.A."/>
            <person name="Philippe C."/>
            <person name="Rigottier-Gois L."/>
            <person name="Dore J."/>
            <person name="Blaut M."/>
        </authorList>
    </citation>
    <scope>NUCLEOTIDE SEQUENCE [LARGE SCALE GENOMIC DNA]</scope>
    <source>
        <strain evidence="6 7">SECO-MT75m2</strain>
    </source>
</reference>
<dbReference type="Gene3D" id="3.30.70.20">
    <property type="match status" value="2"/>
</dbReference>
<accession>A0A5C5BQU5</accession>
<keyword evidence="3" id="KW-0408">Iron</keyword>